<protein>
    <submittedName>
        <fullName evidence="3">Uncharacterized protein</fullName>
    </submittedName>
</protein>
<keyword evidence="2" id="KW-0812">Transmembrane</keyword>
<proteinExistence type="predicted"/>
<sequence length="337" mass="35356">MNFTLDDDSPDLIYSASGWGIQSASNPDLESYFQRTYHVAEADGATVNFTFTGSALAIYGSTGPGHADFDVQFDDDVIELSAFAAETQFQQLLFQRFFSSPANASSHFISLKAKYTSVGTWLDVDFLTFTDGAISWTATTSAAVATVTPPYISGSSSLVTSPSASPSPSSSASASSSSKTPVIIAALFGAIIVLALLAFLIYALLRRFYEHGRARERQFRHGQPTGGGTLSSSFGNSAAAPARSTASPDVRDHSHGVLASLLNSSTLSLVSASAPTSQIAFAPPSPTAARAGSPSVVTGVHAPTPASPMRSLFSQPVFFQKSHKGDADSLRTDFLQV</sequence>
<dbReference type="EMBL" id="KV427644">
    <property type="protein sequence ID" value="KZT03361.1"/>
    <property type="molecule type" value="Genomic_DNA"/>
</dbReference>
<dbReference type="GeneID" id="63819213"/>
<evidence type="ECO:0000313" key="3">
    <source>
        <dbReference type="EMBL" id="KZT03361.1"/>
    </source>
</evidence>
<evidence type="ECO:0000256" key="1">
    <source>
        <dbReference type="SAM" id="MobiDB-lite"/>
    </source>
</evidence>
<reference evidence="3 4" key="1">
    <citation type="journal article" date="2016" name="Mol. Biol. Evol.">
        <title>Comparative Genomics of Early-Diverging Mushroom-Forming Fungi Provides Insights into the Origins of Lignocellulose Decay Capabilities.</title>
        <authorList>
            <person name="Nagy L.G."/>
            <person name="Riley R."/>
            <person name="Tritt A."/>
            <person name="Adam C."/>
            <person name="Daum C."/>
            <person name="Floudas D."/>
            <person name="Sun H."/>
            <person name="Yadav J.S."/>
            <person name="Pangilinan J."/>
            <person name="Larsson K.H."/>
            <person name="Matsuura K."/>
            <person name="Barry K."/>
            <person name="Labutti K."/>
            <person name="Kuo R."/>
            <person name="Ohm R.A."/>
            <person name="Bhattacharya S.S."/>
            <person name="Shirouzu T."/>
            <person name="Yoshinaga Y."/>
            <person name="Martin F.M."/>
            <person name="Grigoriev I.V."/>
            <person name="Hibbett D.S."/>
        </authorList>
    </citation>
    <scope>NUCLEOTIDE SEQUENCE [LARGE SCALE GENOMIC DNA]</scope>
    <source>
        <strain evidence="3 4">93-53</strain>
    </source>
</reference>
<feature type="region of interest" description="Disordered" evidence="1">
    <location>
        <begin position="285"/>
        <end position="308"/>
    </location>
</feature>
<feature type="region of interest" description="Disordered" evidence="1">
    <location>
        <begin position="219"/>
        <end position="251"/>
    </location>
</feature>
<evidence type="ECO:0000256" key="2">
    <source>
        <dbReference type="SAM" id="Phobius"/>
    </source>
</evidence>
<keyword evidence="2" id="KW-0472">Membrane</keyword>
<dbReference type="Gene3D" id="2.60.120.260">
    <property type="entry name" value="Galactose-binding domain-like"/>
    <property type="match status" value="1"/>
</dbReference>
<dbReference type="OrthoDB" id="2563669at2759"/>
<keyword evidence="2" id="KW-1133">Transmembrane helix</keyword>
<evidence type="ECO:0000313" key="4">
    <source>
        <dbReference type="Proteomes" id="UP000076871"/>
    </source>
</evidence>
<name>A0A165CSI5_9APHY</name>
<accession>A0A165CSI5</accession>
<organism evidence="3 4">
    <name type="scientific">Laetiporus sulphureus 93-53</name>
    <dbReference type="NCBI Taxonomy" id="1314785"/>
    <lineage>
        <taxon>Eukaryota</taxon>
        <taxon>Fungi</taxon>
        <taxon>Dikarya</taxon>
        <taxon>Basidiomycota</taxon>
        <taxon>Agaricomycotina</taxon>
        <taxon>Agaricomycetes</taxon>
        <taxon>Polyporales</taxon>
        <taxon>Laetiporus</taxon>
    </lineage>
</organism>
<feature type="compositionally biased region" description="Low complexity" evidence="1">
    <location>
        <begin position="237"/>
        <end position="248"/>
    </location>
</feature>
<dbReference type="Proteomes" id="UP000076871">
    <property type="component" value="Unassembled WGS sequence"/>
</dbReference>
<dbReference type="STRING" id="1314785.A0A165CSI5"/>
<gene>
    <name evidence="3" type="ORF">LAESUDRAFT_365987</name>
</gene>
<dbReference type="AlphaFoldDB" id="A0A165CSI5"/>
<keyword evidence="4" id="KW-1185">Reference proteome</keyword>
<dbReference type="InParanoid" id="A0A165CSI5"/>
<feature type="transmembrane region" description="Helical" evidence="2">
    <location>
        <begin position="182"/>
        <end position="205"/>
    </location>
</feature>
<dbReference type="RefSeq" id="XP_040761101.1">
    <property type="nucleotide sequence ID" value="XM_040902182.1"/>
</dbReference>